<dbReference type="EMBL" id="UIGI01000001">
    <property type="protein sequence ID" value="SUW65895.1"/>
    <property type="molecule type" value="Genomic_DNA"/>
</dbReference>
<name>A0A381CDI2_9ENTR</name>
<dbReference type="Proteomes" id="UP000255528">
    <property type="component" value="Unassembled WGS sequence"/>
</dbReference>
<sequence length="154" mass="17542">MSRETILEWLLYRGAAFVLILIMYALLYFILFSVPMYDLRSLLLHNEIIVYHAKAVACVGAIPLCIYSIFVALRVFFTKGVKPPTTQTSIGKVCSGVCVIVTFLSFIIAFLIPIGLMFSPYSNCPQEKLGNYYVTDLELCKTIEPRNWKIEKKQ</sequence>
<dbReference type="InterPro" id="IPR010665">
    <property type="entry name" value="DUF1240"/>
</dbReference>
<dbReference type="RefSeq" id="WP_115631589.1">
    <property type="nucleotide sequence ID" value="NZ_UIGI01000001.1"/>
</dbReference>
<proteinExistence type="predicted"/>
<keyword evidence="1" id="KW-0812">Transmembrane</keyword>
<accession>A0A381CDI2</accession>
<evidence type="ECO:0000256" key="1">
    <source>
        <dbReference type="SAM" id="Phobius"/>
    </source>
</evidence>
<keyword evidence="1" id="KW-0472">Membrane</keyword>
<evidence type="ECO:0000313" key="2">
    <source>
        <dbReference type="EMBL" id="SUW65895.1"/>
    </source>
</evidence>
<organism evidence="2 3">
    <name type="scientific">Buttiauxella agrestis</name>
    <dbReference type="NCBI Taxonomy" id="82977"/>
    <lineage>
        <taxon>Bacteria</taxon>
        <taxon>Pseudomonadati</taxon>
        <taxon>Pseudomonadota</taxon>
        <taxon>Gammaproteobacteria</taxon>
        <taxon>Enterobacterales</taxon>
        <taxon>Enterobacteriaceae</taxon>
        <taxon>Buttiauxella</taxon>
    </lineage>
</organism>
<dbReference type="Pfam" id="PF06836">
    <property type="entry name" value="DUF1240"/>
    <property type="match status" value="1"/>
</dbReference>
<feature type="transmembrane region" description="Helical" evidence="1">
    <location>
        <begin position="12"/>
        <end position="31"/>
    </location>
</feature>
<reference evidence="2 3" key="1">
    <citation type="submission" date="2018-06" db="EMBL/GenBank/DDBJ databases">
        <authorList>
            <consortium name="Pathogen Informatics"/>
            <person name="Doyle S."/>
        </authorList>
    </citation>
    <scope>NUCLEOTIDE SEQUENCE [LARGE SCALE GENOMIC DNA]</scope>
    <source>
        <strain evidence="2 3">NCTC12119</strain>
    </source>
</reference>
<keyword evidence="1" id="KW-1133">Transmembrane helix</keyword>
<evidence type="ECO:0000313" key="3">
    <source>
        <dbReference type="Proteomes" id="UP000255528"/>
    </source>
</evidence>
<dbReference type="AlphaFoldDB" id="A0A381CDI2"/>
<feature type="transmembrane region" description="Helical" evidence="1">
    <location>
        <begin position="93"/>
        <end position="118"/>
    </location>
</feature>
<protein>
    <submittedName>
        <fullName evidence="2">Protein of uncharacterized function (DUF1240)</fullName>
    </submittedName>
</protein>
<feature type="transmembrane region" description="Helical" evidence="1">
    <location>
        <begin position="51"/>
        <end position="73"/>
    </location>
</feature>
<gene>
    <name evidence="2" type="ORF">NCTC12119_04477</name>
</gene>